<dbReference type="Proteomes" id="UP000076722">
    <property type="component" value="Unassembled WGS sequence"/>
</dbReference>
<keyword evidence="2" id="KW-0677">Repeat</keyword>
<dbReference type="InterPro" id="IPR039852">
    <property type="entry name" value="CAND1/CAND2"/>
</dbReference>
<proteinExistence type="inferred from homology"/>
<dbReference type="Gene3D" id="1.25.10.10">
    <property type="entry name" value="Leucine-rich Repeat Variant"/>
    <property type="match status" value="1"/>
</dbReference>
<dbReference type="AlphaFoldDB" id="A0A164R4I7"/>
<evidence type="ECO:0000313" key="7">
    <source>
        <dbReference type="Proteomes" id="UP000076722"/>
    </source>
</evidence>
<feature type="domain" description="TATA-binding protein interacting (TIP20)" evidence="5">
    <location>
        <begin position="1063"/>
        <end position="1227"/>
    </location>
</feature>
<evidence type="ECO:0000259" key="5">
    <source>
        <dbReference type="Pfam" id="PF08623"/>
    </source>
</evidence>
<organism evidence="6 7">
    <name type="scientific">Sistotremastrum niveocremeum HHB9708</name>
    <dbReference type="NCBI Taxonomy" id="1314777"/>
    <lineage>
        <taxon>Eukaryota</taxon>
        <taxon>Fungi</taxon>
        <taxon>Dikarya</taxon>
        <taxon>Basidiomycota</taxon>
        <taxon>Agaricomycotina</taxon>
        <taxon>Agaricomycetes</taxon>
        <taxon>Sistotremastrales</taxon>
        <taxon>Sistotremastraceae</taxon>
        <taxon>Sertulicium</taxon>
        <taxon>Sertulicium niveocremeum</taxon>
    </lineage>
</organism>
<protein>
    <submittedName>
        <fullName evidence="6">TIP120-domain-containing protein</fullName>
    </submittedName>
</protein>
<sequence>MTKVYVMNSYIEKMASPDQDFRYMALSDITNAIKQDPSSFVGDEGVENRVLQNVLLLIEDKISEVKNQAVKCLGQITKVIREAQMDILMERLIDLSSNKDEETRDIAALALKTITAELPLEGKIAQKTCLKLTPKLLTQVADPSARQESLIEVLSILSILITRFPAYLSDPNIQPAPVSAITPLLGHSRPAVRKQAILTLAQFLPTSTPEQFQSLLRQSIIPGLASSHLESKRTVVQLVAAIARYAPQKIAADLGDVVPGVLKATNQDDAELRESGLRAVETIVLRCPSEITPFLKDIVALGVGLIKYDPNYAGDDDDEDAEMDDADDDDEELEGQLQLHMLHRYSDDEDTSYKIRRSSAKLLAAVIDTRPELLATLYRDVSPALISRFGDREESVKLEVWATYRVLLSQTALYGDASLHTRAKSPGVGKRKRNEDEEGMEVEGSPIRLLEGQVPSLAKALFGQLKGPKTSSAVIQSGFELLISLLHVLPGSLSGQTQTLFATCKTVLAGSVTTTTAPLHAIVLSFLSLFFSTHSPVIFTGQLSSIIPSLLSSLREKHPRVVAESFRIFSALLNALRPVKSEAWLGDVHQEVITRLKSNDTDSEIRERAEECAGDLWICANEAMKTRGGNEWDYILRSTTRTETPIRVITKVAKEAEMDSRWFDASIEWVSGVLKKQGRVGKLEAFGCLFALLQKQSTSNPYTPTPALLQLLHQYLTVSDISLFSQAISIVSLLLQTSPKATYPSVEKDLLKDIYDLTYSPLISGSSLDSLLTFYTSLVTADGPIATRLISNLIGSFNSAPKEKGSAAPSNVAKSIERVLRVEISMIAGTIAEFSKSLRVCLGNSTDASKTLSLLVLGEIGRTVDMANQTSVFETAVQYFDAESEEVRSAAAFAVGMSCILEVVCNMAIGNVQKYLPIIVTMVQTDDRRLLALQALKEVVSRCSNAQLEGVAETLWEPLFQTSGVTDEATNNAAAASIGKLTTTNPSRYLPQLQIRLRDPSPAIRGTVISAIRYTFADTSPAYDDQLSLVLPEFLALITDPDLSVRRLALAALNSAARNKPNLIRNHLHAILPHLYKETVLKSELIKIVQMGPWQHKVDEGLEGRKTAYETMYTLLDTSLAKIDIHEYLGHVLDGLKDDADEVKVICHMMLFRLAEIAPTAVSQRLDQAAPSLQKTMEGMAVNKDTVKLDLERAAELQRSALRAIAALSKIATPGIAPQFDSLIERIQMGPHAPEFKELTSA</sequence>
<evidence type="ECO:0000313" key="6">
    <source>
        <dbReference type="EMBL" id="KZS90246.1"/>
    </source>
</evidence>
<name>A0A164R4I7_9AGAM</name>
<dbReference type="OrthoDB" id="6260732at2759"/>
<evidence type="ECO:0000256" key="3">
    <source>
        <dbReference type="ARBA" id="ARBA00022786"/>
    </source>
</evidence>
<dbReference type="InterPro" id="IPR011989">
    <property type="entry name" value="ARM-like"/>
</dbReference>
<accession>A0A164R4I7</accession>
<dbReference type="STRING" id="1314777.A0A164R4I7"/>
<evidence type="ECO:0000256" key="1">
    <source>
        <dbReference type="ARBA" id="ARBA00007657"/>
    </source>
</evidence>
<dbReference type="InterPro" id="IPR016024">
    <property type="entry name" value="ARM-type_fold"/>
</dbReference>
<dbReference type="Pfam" id="PF25782">
    <property type="entry name" value="TPR_CAND1"/>
    <property type="match status" value="1"/>
</dbReference>
<evidence type="ECO:0000256" key="4">
    <source>
        <dbReference type="SAM" id="MobiDB-lite"/>
    </source>
</evidence>
<dbReference type="Pfam" id="PF08623">
    <property type="entry name" value="TIP120"/>
    <property type="match status" value="1"/>
</dbReference>
<comment type="similarity">
    <text evidence="1">Belongs to the CAND family.</text>
</comment>
<dbReference type="GO" id="GO:0010265">
    <property type="term" value="P:SCF complex assembly"/>
    <property type="evidence" value="ECO:0007669"/>
    <property type="project" value="InterPro"/>
</dbReference>
<evidence type="ECO:0000256" key="2">
    <source>
        <dbReference type="ARBA" id="ARBA00022737"/>
    </source>
</evidence>
<dbReference type="SUPFAM" id="SSF48371">
    <property type="entry name" value="ARM repeat"/>
    <property type="match status" value="1"/>
</dbReference>
<dbReference type="PANTHER" id="PTHR12696">
    <property type="entry name" value="TIP120"/>
    <property type="match status" value="1"/>
</dbReference>
<feature type="region of interest" description="Disordered" evidence="4">
    <location>
        <begin position="423"/>
        <end position="443"/>
    </location>
</feature>
<dbReference type="EMBL" id="KV419422">
    <property type="protein sequence ID" value="KZS90246.1"/>
    <property type="molecule type" value="Genomic_DNA"/>
</dbReference>
<keyword evidence="3" id="KW-0833">Ubl conjugation pathway</keyword>
<reference evidence="6 7" key="1">
    <citation type="journal article" date="2016" name="Mol. Biol. Evol.">
        <title>Comparative Genomics of Early-Diverging Mushroom-Forming Fungi Provides Insights into the Origins of Lignocellulose Decay Capabilities.</title>
        <authorList>
            <person name="Nagy L.G."/>
            <person name="Riley R."/>
            <person name="Tritt A."/>
            <person name="Adam C."/>
            <person name="Daum C."/>
            <person name="Floudas D."/>
            <person name="Sun H."/>
            <person name="Yadav J.S."/>
            <person name="Pangilinan J."/>
            <person name="Larsson K.H."/>
            <person name="Matsuura K."/>
            <person name="Barry K."/>
            <person name="Labutti K."/>
            <person name="Kuo R."/>
            <person name="Ohm R.A."/>
            <person name="Bhattacharya S.S."/>
            <person name="Shirouzu T."/>
            <person name="Yoshinaga Y."/>
            <person name="Martin F.M."/>
            <person name="Grigoriev I.V."/>
            <person name="Hibbett D.S."/>
        </authorList>
    </citation>
    <scope>NUCLEOTIDE SEQUENCE [LARGE SCALE GENOMIC DNA]</scope>
    <source>
        <strain evidence="6 7">HHB9708</strain>
    </source>
</reference>
<dbReference type="InterPro" id="IPR013932">
    <property type="entry name" value="TATA-bd_TIP120"/>
</dbReference>
<gene>
    <name evidence="6" type="ORF">SISNIDRAFT_415600</name>
</gene>
<keyword evidence="7" id="KW-1185">Reference proteome</keyword>